<proteinExistence type="predicted"/>
<dbReference type="PANTHER" id="PTHR36933:SF1">
    <property type="entry name" value="SLL0788 PROTEIN"/>
    <property type="match status" value="1"/>
</dbReference>
<evidence type="ECO:0000259" key="1">
    <source>
        <dbReference type="Pfam" id="PF03713"/>
    </source>
</evidence>
<sequence length="228" mass="25001">MGRKRQRIMVAVPMVVLLLIGGAGADATGGRQRHEVVPPAPAAAPTSPAALVIVPGRPGDQATVKRADEVAEVGARRYNSLDTWFVRMMIPHHTQALRMAALAPERTADDRVRALAARIQASQAPEILQMRAWLDTRGLELDPRGGHDHGTMRGMQTPEAMRRLAAARGRDFDRLFVTMMIEHHQGAIEMATDLLRVGIDVTVEEIATSVAAEQAVEINRMRELFPGW</sequence>
<dbReference type="InterPro" id="IPR012347">
    <property type="entry name" value="Ferritin-like"/>
</dbReference>
<name>A0ABW3Y992_9ACTN</name>
<dbReference type="RefSeq" id="WP_377567321.1">
    <property type="nucleotide sequence ID" value="NZ_JBHTMP010000004.1"/>
</dbReference>
<comment type="caution">
    <text evidence="2">The sequence shown here is derived from an EMBL/GenBank/DDBJ whole genome shotgun (WGS) entry which is preliminary data.</text>
</comment>
<dbReference type="Gene3D" id="1.20.1260.10">
    <property type="match status" value="1"/>
</dbReference>
<feature type="domain" description="DUF305" evidence="1">
    <location>
        <begin position="82"/>
        <end position="224"/>
    </location>
</feature>
<reference evidence="3" key="1">
    <citation type="journal article" date="2019" name="Int. J. Syst. Evol. Microbiol.">
        <title>The Global Catalogue of Microorganisms (GCM) 10K type strain sequencing project: providing services to taxonomists for standard genome sequencing and annotation.</title>
        <authorList>
            <consortium name="The Broad Institute Genomics Platform"/>
            <consortium name="The Broad Institute Genome Sequencing Center for Infectious Disease"/>
            <person name="Wu L."/>
            <person name="Ma J."/>
        </authorList>
    </citation>
    <scope>NUCLEOTIDE SEQUENCE [LARGE SCALE GENOMIC DNA]</scope>
    <source>
        <strain evidence="3">JCM 31037</strain>
    </source>
</reference>
<protein>
    <submittedName>
        <fullName evidence="2">DUF305 domain-containing protein</fullName>
    </submittedName>
</protein>
<keyword evidence="3" id="KW-1185">Reference proteome</keyword>
<dbReference type="Proteomes" id="UP001597260">
    <property type="component" value="Unassembled WGS sequence"/>
</dbReference>
<gene>
    <name evidence="2" type="ORF">ACFQ4H_04670</name>
</gene>
<dbReference type="PANTHER" id="PTHR36933">
    <property type="entry name" value="SLL0788 PROTEIN"/>
    <property type="match status" value="1"/>
</dbReference>
<evidence type="ECO:0000313" key="3">
    <source>
        <dbReference type="Proteomes" id="UP001597260"/>
    </source>
</evidence>
<evidence type="ECO:0000313" key="2">
    <source>
        <dbReference type="EMBL" id="MFD1320383.1"/>
    </source>
</evidence>
<dbReference type="InterPro" id="IPR005183">
    <property type="entry name" value="DUF305_CopM-like"/>
</dbReference>
<accession>A0ABW3Y992</accession>
<organism evidence="2 3">
    <name type="scientific">Micromonospora sonneratiae</name>
    <dbReference type="NCBI Taxonomy" id="1184706"/>
    <lineage>
        <taxon>Bacteria</taxon>
        <taxon>Bacillati</taxon>
        <taxon>Actinomycetota</taxon>
        <taxon>Actinomycetes</taxon>
        <taxon>Micromonosporales</taxon>
        <taxon>Micromonosporaceae</taxon>
        <taxon>Micromonospora</taxon>
    </lineage>
</organism>
<dbReference type="EMBL" id="JBHTMP010000004">
    <property type="protein sequence ID" value="MFD1320383.1"/>
    <property type="molecule type" value="Genomic_DNA"/>
</dbReference>
<dbReference type="Pfam" id="PF03713">
    <property type="entry name" value="DUF305"/>
    <property type="match status" value="1"/>
</dbReference>